<gene>
    <name evidence="1" type="ORF">F383_39276</name>
</gene>
<protein>
    <submittedName>
        <fullName evidence="1">Uncharacterized protein</fullName>
    </submittedName>
</protein>
<dbReference type="EMBL" id="JRRC01206757">
    <property type="protein sequence ID" value="KHG01631.1"/>
    <property type="molecule type" value="Genomic_DNA"/>
</dbReference>
<evidence type="ECO:0000313" key="2">
    <source>
        <dbReference type="Proteomes" id="UP000032142"/>
    </source>
</evidence>
<accession>A0A0B0MRR4</accession>
<dbReference type="Proteomes" id="UP000032142">
    <property type="component" value="Unassembled WGS sequence"/>
</dbReference>
<proteinExistence type="predicted"/>
<reference evidence="2" key="1">
    <citation type="submission" date="2014-09" db="EMBL/GenBank/DDBJ databases">
        <authorList>
            <person name="Mudge J."/>
            <person name="Ramaraj T."/>
            <person name="Lindquist I.E."/>
            <person name="Bharti A.K."/>
            <person name="Sundararajan A."/>
            <person name="Cameron C.T."/>
            <person name="Woodward J.E."/>
            <person name="May G.D."/>
            <person name="Brubaker C."/>
            <person name="Broadhvest J."/>
            <person name="Wilkins T.A."/>
        </authorList>
    </citation>
    <scope>NUCLEOTIDE SEQUENCE</scope>
    <source>
        <strain evidence="2">cv. AKA8401</strain>
    </source>
</reference>
<organism evidence="1 2">
    <name type="scientific">Gossypium arboreum</name>
    <name type="common">Tree cotton</name>
    <name type="synonym">Gossypium nanking</name>
    <dbReference type="NCBI Taxonomy" id="29729"/>
    <lineage>
        <taxon>Eukaryota</taxon>
        <taxon>Viridiplantae</taxon>
        <taxon>Streptophyta</taxon>
        <taxon>Embryophyta</taxon>
        <taxon>Tracheophyta</taxon>
        <taxon>Spermatophyta</taxon>
        <taxon>Magnoliopsida</taxon>
        <taxon>eudicotyledons</taxon>
        <taxon>Gunneridae</taxon>
        <taxon>Pentapetalae</taxon>
        <taxon>rosids</taxon>
        <taxon>malvids</taxon>
        <taxon>Malvales</taxon>
        <taxon>Malvaceae</taxon>
        <taxon>Malvoideae</taxon>
        <taxon>Gossypium</taxon>
    </lineage>
</organism>
<keyword evidence="2" id="KW-1185">Reference proteome</keyword>
<comment type="caution">
    <text evidence="1">The sequence shown here is derived from an EMBL/GenBank/DDBJ whole genome shotgun (WGS) entry which is preliminary data.</text>
</comment>
<name>A0A0B0MRR4_GOSAR</name>
<sequence length="12" mass="1369">MCCKLECLNVVN</sequence>
<evidence type="ECO:0000313" key="1">
    <source>
        <dbReference type="EMBL" id="KHG01631.1"/>
    </source>
</evidence>